<dbReference type="InterPro" id="IPR043128">
    <property type="entry name" value="Rev_trsase/Diguanyl_cyclase"/>
</dbReference>
<dbReference type="NCBIfam" id="TIGR00254">
    <property type="entry name" value="GGDEF"/>
    <property type="match status" value="1"/>
</dbReference>
<dbReference type="CDD" id="cd01949">
    <property type="entry name" value="GGDEF"/>
    <property type="match status" value="1"/>
</dbReference>
<keyword evidence="1" id="KW-0472">Membrane</keyword>
<feature type="chain" id="PRO_5045582683" evidence="2">
    <location>
        <begin position="33"/>
        <end position="662"/>
    </location>
</feature>
<organism evidence="4 5">
    <name type="scientific">Aquincola tertiaricarbonis</name>
    <dbReference type="NCBI Taxonomy" id="391953"/>
    <lineage>
        <taxon>Bacteria</taxon>
        <taxon>Pseudomonadati</taxon>
        <taxon>Pseudomonadota</taxon>
        <taxon>Betaproteobacteria</taxon>
        <taxon>Burkholderiales</taxon>
        <taxon>Sphaerotilaceae</taxon>
        <taxon>Aquincola</taxon>
    </lineage>
</organism>
<dbReference type="InterPro" id="IPR000160">
    <property type="entry name" value="GGDEF_dom"/>
</dbReference>
<reference evidence="4" key="1">
    <citation type="submission" date="2022-05" db="EMBL/GenBank/DDBJ databases">
        <title>An RpoN-dependent PEP-CTERM gene is involved in floc formation of an Aquincola tertiaricarbonis strain.</title>
        <authorList>
            <person name="Qiu D."/>
            <person name="Xia M."/>
        </authorList>
    </citation>
    <scope>NUCLEOTIDE SEQUENCE</scope>
    <source>
        <strain evidence="4">RN12</strain>
    </source>
</reference>
<dbReference type="EMBL" id="CP097636">
    <property type="protein sequence ID" value="URI09066.1"/>
    <property type="molecule type" value="Genomic_DNA"/>
</dbReference>
<dbReference type="RefSeq" id="WP_250197284.1">
    <property type="nucleotide sequence ID" value="NZ_CP097636.1"/>
</dbReference>
<dbReference type="InterPro" id="IPR011990">
    <property type="entry name" value="TPR-like_helical_dom_sf"/>
</dbReference>
<dbReference type="Gene3D" id="1.25.40.10">
    <property type="entry name" value="Tetratricopeptide repeat domain"/>
    <property type="match status" value="2"/>
</dbReference>
<dbReference type="Gene3D" id="3.30.70.270">
    <property type="match status" value="1"/>
</dbReference>
<gene>
    <name evidence="4" type="ORF">MW290_26220</name>
</gene>
<name>A0ABY4SDF3_AQUTE</name>
<feature type="transmembrane region" description="Helical" evidence="1">
    <location>
        <begin position="456"/>
        <end position="475"/>
    </location>
</feature>
<evidence type="ECO:0000313" key="5">
    <source>
        <dbReference type="Proteomes" id="UP001056201"/>
    </source>
</evidence>
<dbReference type="PANTHER" id="PTHR46663:SF4">
    <property type="entry name" value="DIGUANYLATE CYCLASE DGCT-RELATED"/>
    <property type="match status" value="1"/>
</dbReference>
<protein>
    <submittedName>
        <fullName evidence="4">GGDEF domain-containing protein</fullName>
    </submittedName>
</protein>
<dbReference type="SUPFAM" id="SSF48452">
    <property type="entry name" value="TPR-like"/>
    <property type="match status" value="1"/>
</dbReference>
<feature type="domain" description="GGDEF" evidence="3">
    <location>
        <begin position="524"/>
        <end position="661"/>
    </location>
</feature>
<evidence type="ECO:0000256" key="1">
    <source>
        <dbReference type="SAM" id="Phobius"/>
    </source>
</evidence>
<accession>A0ABY4SDF3</accession>
<keyword evidence="1" id="KW-1133">Transmembrane helix</keyword>
<evidence type="ECO:0000259" key="3">
    <source>
        <dbReference type="PROSITE" id="PS50887"/>
    </source>
</evidence>
<dbReference type="InterPro" id="IPR052163">
    <property type="entry name" value="DGC-Regulatory_Protein"/>
</dbReference>
<dbReference type="Proteomes" id="UP001056201">
    <property type="component" value="Chromosome 2"/>
</dbReference>
<dbReference type="Pfam" id="PF00990">
    <property type="entry name" value="GGDEF"/>
    <property type="match status" value="1"/>
</dbReference>
<feature type="signal peptide" evidence="2">
    <location>
        <begin position="1"/>
        <end position="32"/>
    </location>
</feature>
<proteinExistence type="predicted"/>
<dbReference type="PROSITE" id="PS50887">
    <property type="entry name" value="GGDEF"/>
    <property type="match status" value="1"/>
</dbReference>
<dbReference type="SUPFAM" id="SSF55073">
    <property type="entry name" value="Nucleotide cyclase"/>
    <property type="match status" value="1"/>
</dbReference>
<dbReference type="InterPro" id="IPR029787">
    <property type="entry name" value="Nucleotide_cyclase"/>
</dbReference>
<keyword evidence="2" id="KW-0732">Signal</keyword>
<evidence type="ECO:0000256" key="2">
    <source>
        <dbReference type="SAM" id="SignalP"/>
    </source>
</evidence>
<keyword evidence="1" id="KW-0812">Transmembrane</keyword>
<dbReference type="SMART" id="SM00267">
    <property type="entry name" value="GGDEF"/>
    <property type="match status" value="1"/>
</dbReference>
<evidence type="ECO:0000313" key="4">
    <source>
        <dbReference type="EMBL" id="URI09066.1"/>
    </source>
</evidence>
<keyword evidence="5" id="KW-1185">Reference proteome</keyword>
<dbReference type="PANTHER" id="PTHR46663">
    <property type="entry name" value="DIGUANYLATE CYCLASE DGCT-RELATED"/>
    <property type="match status" value="1"/>
</dbReference>
<sequence length="662" mass="71342">MRQLLPTLARALRRIVAATSVLPLLLPLLAAAVPAGPAEPPAVQALAERLDALQRSGYEHPAQALATLGQLRERTQDPESMRRVLLAIGSIHAQAGNALQAGAVAEALLDLSRDNPQLRANASSNLVRALVAENAGQTAVAAALAQSALDAFEADCPPKRTPARSALPCDYRSAWQAHQILQRRAVGQGVPAAEAVQARAALALAEAFHDPRRQAANLATLALLAEARGDGDEARHLIGQARRLVHPLDDLTELARLTDTEARMADLRGDPRAGLHFHELAQQQAARANAPRLEGRMLTNLSDAYVRAGRPAAALAAAEKGLTIVRERNDLRAERVLINNAGLAKIGLGRLAEGKEDLARLLRLWEESGDTGRQVGTLTEYGEALAAAGDARSALELFHRERALSAELMRINRNVALKELQGRNEAEARQRDIELLARDNALKTEALANRALLQRFGWVLALAMLAATAAALLLYRRVRATHRELAASQVQLQALSERDPLTQLSNRRHLQAEMARLTQPDGAFHGGLLLVDVDHFKRINDEAGHAAGDEVLVEVARRLHAAVTPDDLVVRWGGEEFLVVLPGADAARTARLAQRLLRAVAGEPVQAGGHSLRVTASIGHGVFPLTQTARPLRYEQALNLVDRALYDAKHEGRNRAIGLQAA</sequence>